<dbReference type="GO" id="GO:0061631">
    <property type="term" value="F:ubiquitin conjugating enzyme activity"/>
    <property type="evidence" value="ECO:0007669"/>
    <property type="project" value="TreeGrafter"/>
</dbReference>
<gene>
    <name evidence="3" type="ORF">VNO80_25670</name>
</gene>
<comment type="caution">
    <text evidence="3">The sequence shown here is derived from an EMBL/GenBank/DDBJ whole genome shotgun (WGS) entry which is preliminary data.</text>
</comment>
<sequence>MTYPKKTCHLNDPPDVPVMVKPMVGDHIAVPIELVNNLEPTTLDMAQFHLPLALLRDHLLIVPMSPSDPHGVHLIRTSLVLPILSFVDLWPTNAIDSFHAFTITSHSHSSSISTKTLIPTSPFYFDPSLFNPDLCTPGPNLSKVVRSIREKKASWLVEGLLLDFEDFVAGQFCSRAHDILVACKAYMDGAQVGCLAKGGVQYVDLGHKSCSNEFRTYLSSCVDILVTEFTKIGAKDCDKIFPSREEKIPLNETPEAAVIPD</sequence>
<organism evidence="3 4">
    <name type="scientific">Phaseolus coccineus</name>
    <name type="common">Scarlet runner bean</name>
    <name type="synonym">Phaseolus multiflorus</name>
    <dbReference type="NCBI Taxonomy" id="3886"/>
    <lineage>
        <taxon>Eukaryota</taxon>
        <taxon>Viridiplantae</taxon>
        <taxon>Streptophyta</taxon>
        <taxon>Embryophyta</taxon>
        <taxon>Tracheophyta</taxon>
        <taxon>Spermatophyta</taxon>
        <taxon>Magnoliopsida</taxon>
        <taxon>eudicotyledons</taxon>
        <taxon>Gunneridae</taxon>
        <taxon>Pentapetalae</taxon>
        <taxon>rosids</taxon>
        <taxon>fabids</taxon>
        <taxon>Fabales</taxon>
        <taxon>Fabaceae</taxon>
        <taxon>Papilionoideae</taxon>
        <taxon>50 kb inversion clade</taxon>
        <taxon>NPAAA clade</taxon>
        <taxon>indigoferoid/millettioid clade</taxon>
        <taxon>Phaseoleae</taxon>
        <taxon>Phaseolus</taxon>
    </lineage>
</organism>
<dbReference type="AlphaFoldDB" id="A0AAN9LY96"/>
<reference evidence="3 4" key="1">
    <citation type="submission" date="2024-01" db="EMBL/GenBank/DDBJ databases">
        <title>The genomes of 5 underutilized Papilionoideae crops provide insights into root nodulation and disease resistanc.</title>
        <authorList>
            <person name="Jiang F."/>
        </authorList>
    </citation>
    <scope>NUCLEOTIDE SEQUENCE [LARGE SCALE GENOMIC DNA]</scope>
    <source>
        <strain evidence="3">JINMINGXINNONG_FW02</strain>
        <tissue evidence="3">Leaves</tissue>
    </source>
</reference>
<dbReference type="EMBL" id="JAYMYR010000009">
    <property type="protein sequence ID" value="KAK7342714.1"/>
    <property type="molecule type" value="Genomic_DNA"/>
</dbReference>
<dbReference type="PANTHER" id="PTHR46116">
    <property type="entry name" value="(E3-INDEPENDENT) E2 UBIQUITIN-CONJUGATING ENZYME"/>
    <property type="match status" value="1"/>
</dbReference>
<proteinExistence type="predicted"/>
<dbReference type="Proteomes" id="UP001374584">
    <property type="component" value="Unassembled WGS sequence"/>
</dbReference>
<dbReference type="PANTHER" id="PTHR46116:SF41">
    <property type="entry name" value="UBIQUITIN-CONJUGATING ENZYME E2 25-RELATED"/>
    <property type="match status" value="1"/>
</dbReference>
<evidence type="ECO:0000313" key="3">
    <source>
        <dbReference type="EMBL" id="KAK7342714.1"/>
    </source>
</evidence>
<keyword evidence="2" id="KW-0833">Ubl conjugation pathway</keyword>
<evidence type="ECO:0000313" key="4">
    <source>
        <dbReference type="Proteomes" id="UP001374584"/>
    </source>
</evidence>
<evidence type="ECO:0000256" key="1">
    <source>
        <dbReference type="ARBA" id="ARBA00022679"/>
    </source>
</evidence>
<name>A0AAN9LY96_PHACN</name>
<evidence type="ECO:0000256" key="2">
    <source>
        <dbReference type="ARBA" id="ARBA00022786"/>
    </source>
</evidence>
<accession>A0AAN9LY96</accession>
<keyword evidence="1" id="KW-0808">Transferase</keyword>
<keyword evidence="4" id="KW-1185">Reference proteome</keyword>
<protein>
    <submittedName>
        <fullName evidence="3">Uncharacterized protein</fullName>
    </submittedName>
</protein>